<dbReference type="EMBL" id="FTPR01000001">
    <property type="protein sequence ID" value="SIT77227.1"/>
    <property type="molecule type" value="Genomic_DNA"/>
</dbReference>
<dbReference type="Pfam" id="PF05621">
    <property type="entry name" value="TniB"/>
    <property type="match status" value="1"/>
</dbReference>
<sequence length="322" mass="36488">MNGTMSTDADLKPSVAVLKTLKSRYYELPRLQKLDSAFDRVLDQFLSAYLAGQHIEGRGLLVTGGTRTGKSHDIKYLLRSFAASEELLAGNFQRKYLRVSLRTNTSWRGLGVAFLEAMEYPFSLDHRSTATIWSRAEAQLRRDKYLVLNIDEAQHLFMGKKDKEIEVILNGLKDLMKRPGWPVLPIYSGVPELMDHANANEQLTSLLEPVTYEDIAYDATSLTEVDAILVTFSEVVGLDPAEVRNSDVYNRLIHASNRRWGRLIELIVHALAEICVEHPDRNEVLITDFALIFQRWTGVSDAANVFLVENPYRISVGVLYKK</sequence>
<dbReference type="Gene3D" id="3.40.50.300">
    <property type="entry name" value="P-loop containing nucleotide triphosphate hydrolases"/>
    <property type="match status" value="1"/>
</dbReference>
<dbReference type="OrthoDB" id="5288220at2"/>
<keyword evidence="2" id="KW-1185">Reference proteome</keyword>
<dbReference type="Proteomes" id="UP000186997">
    <property type="component" value="Unassembled WGS sequence"/>
</dbReference>
<dbReference type="STRING" id="287098.SAMN05421665_0524"/>
<gene>
    <name evidence="1" type="ORF">SAMN05421665_0524</name>
</gene>
<dbReference type="InterPro" id="IPR027417">
    <property type="entry name" value="P-loop_NTPase"/>
</dbReference>
<reference evidence="2" key="1">
    <citation type="submission" date="2017-01" db="EMBL/GenBank/DDBJ databases">
        <authorList>
            <person name="Varghese N."/>
            <person name="Submissions S."/>
        </authorList>
    </citation>
    <scope>NUCLEOTIDE SEQUENCE [LARGE SCALE GENOMIC DNA]</scope>
    <source>
        <strain evidence="2">DSM 29591</strain>
    </source>
</reference>
<dbReference type="SUPFAM" id="SSF52540">
    <property type="entry name" value="P-loop containing nucleoside triphosphate hydrolases"/>
    <property type="match status" value="1"/>
</dbReference>
<protein>
    <submittedName>
        <fullName evidence="1">TniB protein</fullName>
    </submittedName>
</protein>
<dbReference type="InterPro" id="IPR008868">
    <property type="entry name" value="TniB"/>
</dbReference>
<evidence type="ECO:0000313" key="1">
    <source>
        <dbReference type="EMBL" id="SIT77227.1"/>
    </source>
</evidence>
<dbReference type="AlphaFoldDB" id="A0A1R3WH10"/>
<accession>A0A1R3WH10</accession>
<name>A0A1R3WH10_9RHOB</name>
<organism evidence="1 2">
    <name type="scientific">Yoonia rosea</name>
    <dbReference type="NCBI Taxonomy" id="287098"/>
    <lineage>
        <taxon>Bacteria</taxon>
        <taxon>Pseudomonadati</taxon>
        <taxon>Pseudomonadota</taxon>
        <taxon>Alphaproteobacteria</taxon>
        <taxon>Rhodobacterales</taxon>
        <taxon>Paracoccaceae</taxon>
        <taxon>Yoonia</taxon>
    </lineage>
</organism>
<evidence type="ECO:0000313" key="2">
    <source>
        <dbReference type="Proteomes" id="UP000186997"/>
    </source>
</evidence>
<proteinExistence type="predicted"/>